<dbReference type="EMBL" id="JAAALK010000953">
    <property type="protein sequence ID" value="KAG8043913.1"/>
    <property type="molecule type" value="Genomic_DNA"/>
</dbReference>
<protein>
    <submittedName>
        <fullName evidence="2">Uncharacterized protein</fullName>
    </submittedName>
</protein>
<dbReference type="OrthoDB" id="9909019at2759"/>
<accession>A0A8J5RDF1</accession>
<evidence type="ECO:0000313" key="3">
    <source>
        <dbReference type="Proteomes" id="UP000729402"/>
    </source>
</evidence>
<dbReference type="Proteomes" id="UP000729402">
    <property type="component" value="Unassembled WGS sequence"/>
</dbReference>
<keyword evidence="1" id="KW-1133">Transmembrane helix</keyword>
<evidence type="ECO:0000313" key="2">
    <source>
        <dbReference type="EMBL" id="KAG8043913.1"/>
    </source>
</evidence>
<keyword evidence="3" id="KW-1185">Reference proteome</keyword>
<name>A0A8J5RDF1_ZIZPA</name>
<dbReference type="PANTHER" id="PTHR38926:SF2">
    <property type="entry name" value="F-BOX_LRR-REPEAT PROTEIN 21-RELATED"/>
    <property type="match status" value="1"/>
</dbReference>
<evidence type="ECO:0000256" key="1">
    <source>
        <dbReference type="SAM" id="Phobius"/>
    </source>
</evidence>
<keyword evidence="1" id="KW-0812">Transmembrane</keyword>
<gene>
    <name evidence="2" type="ORF">GUJ93_ZPchr0458g22349</name>
</gene>
<comment type="caution">
    <text evidence="2">The sequence shown here is derived from an EMBL/GenBank/DDBJ whole genome shotgun (WGS) entry which is preliminary data.</text>
</comment>
<dbReference type="PANTHER" id="PTHR38926">
    <property type="entry name" value="F-BOX DOMAIN CONTAINING PROTEIN, EXPRESSED"/>
    <property type="match status" value="1"/>
</dbReference>
<reference evidence="2" key="1">
    <citation type="journal article" date="2021" name="bioRxiv">
        <title>Whole Genome Assembly and Annotation of Northern Wild Rice, Zizania palustris L., Supports a Whole Genome Duplication in the Zizania Genus.</title>
        <authorList>
            <person name="Haas M."/>
            <person name="Kono T."/>
            <person name="Macchietto M."/>
            <person name="Millas R."/>
            <person name="McGilp L."/>
            <person name="Shao M."/>
            <person name="Duquette J."/>
            <person name="Hirsch C.N."/>
            <person name="Kimball J."/>
        </authorList>
    </citation>
    <scope>NUCLEOTIDE SEQUENCE</scope>
    <source>
        <tissue evidence="2">Fresh leaf tissue</tissue>
    </source>
</reference>
<proteinExistence type="predicted"/>
<dbReference type="AlphaFoldDB" id="A0A8J5RDF1"/>
<keyword evidence="1" id="KW-0472">Membrane</keyword>
<sequence length="370" mass="41552">MSTAMAEDGSESRDWSEMPSDALAAVFGKLDGNIMDNEKVKAMARTAVDRAAGTMEAFWADYFVTDGLLLYVSMRASSLKSLHLILCRNVSNEGMSEAMKDFPQLEELDITVCSLYGDVCQSIGKACPQLKCFRLNKACFGRDSYDGLDYNTEALGIANNMPELRELQLIGNHLTKDGLMSILDNCLHQESVDIRCCRNIRVDDALKSECARIRNLELPGDSDCFLSCRELEQPCVSVEIVKLQLTVIAMCAGHIEQCVTSIPEVHEATCWGCGLQLIFASYAPVFKCGWCGAITQSNQTSRNPDSICFSHWRHFRDWFFVTVLILFMLFVICGGVWAIYPQMLKYNVIQCIHLHSTDNFKKSSEDEIWQ</sequence>
<reference evidence="2" key="2">
    <citation type="submission" date="2021-02" db="EMBL/GenBank/DDBJ databases">
        <authorList>
            <person name="Kimball J.A."/>
            <person name="Haas M.W."/>
            <person name="Macchietto M."/>
            <person name="Kono T."/>
            <person name="Duquette J."/>
            <person name="Shao M."/>
        </authorList>
    </citation>
    <scope>NUCLEOTIDE SEQUENCE</scope>
    <source>
        <tissue evidence="2">Fresh leaf tissue</tissue>
    </source>
</reference>
<feature type="transmembrane region" description="Helical" evidence="1">
    <location>
        <begin position="318"/>
        <end position="340"/>
    </location>
</feature>
<organism evidence="2 3">
    <name type="scientific">Zizania palustris</name>
    <name type="common">Northern wild rice</name>
    <dbReference type="NCBI Taxonomy" id="103762"/>
    <lineage>
        <taxon>Eukaryota</taxon>
        <taxon>Viridiplantae</taxon>
        <taxon>Streptophyta</taxon>
        <taxon>Embryophyta</taxon>
        <taxon>Tracheophyta</taxon>
        <taxon>Spermatophyta</taxon>
        <taxon>Magnoliopsida</taxon>
        <taxon>Liliopsida</taxon>
        <taxon>Poales</taxon>
        <taxon>Poaceae</taxon>
        <taxon>BOP clade</taxon>
        <taxon>Oryzoideae</taxon>
        <taxon>Oryzeae</taxon>
        <taxon>Zizaniinae</taxon>
        <taxon>Zizania</taxon>
    </lineage>
</organism>